<dbReference type="InterPro" id="IPR019109">
    <property type="entry name" value="MamF_MmsF"/>
</dbReference>
<dbReference type="EMBL" id="LIXZ01000007">
    <property type="protein sequence ID" value="KPL59483.1"/>
    <property type="molecule type" value="Genomic_DNA"/>
</dbReference>
<dbReference type="AlphaFoldDB" id="A0A0P6VWQ2"/>
<evidence type="ECO:0000256" key="1">
    <source>
        <dbReference type="ARBA" id="ARBA00004141"/>
    </source>
</evidence>
<dbReference type="OrthoDB" id="2328241at2"/>
<dbReference type="Proteomes" id="UP000050398">
    <property type="component" value="Unassembled WGS sequence"/>
</dbReference>
<keyword evidence="4 5" id="KW-0472">Membrane</keyword>
<evidence type="ECO:0000256" key="2">
    <source>
        <dbReference type="ARBA" id="ARBA00022692"/>
    </source>
</evidence>
<evidence type="ECO:0000313" key="7">
    <source>
        <dbReference type="Proteomes" id="UP000050398"/>
    </source>
</evidence>
<reference evidence="6 7" key="1">
    <citation type="submission" date="2015-08" db="EMBL/GenBank/DDBJ databases">
        <title>Draft Genome Sequence of Bacillus vietnamensis UCD-SED5.</title>
        <authorList>
            <person name="Lee R.D."/>
            <person name="Jospin G."/>
            <person name="Lang J.M."/>
            <person name="Coil D.A."/>
            <person name="Eisen J.A."/>
        </authorList>
    </citation>
    <scope>NUCLEOTIDE SEQUENCE [LARGE SCALE GENOMIC DNA]</scope>
    <source>
        <strain evidence="6 7">UCD-SED5</strain>
    </source>
</reference>
<name>A0A0P6VWQ2_9BACI</name>
<gene>
    <name evidence="6" type="ORF">AM506_11060</name>
</gene>
<dbReference type="PATRIC" id="fig|218284.4.peg.3915"/>
<accession>A0A0P6VWQ2</accession>
<comment type="caution">
    <text evidence="6">The sequence shown here is derived from an EMBL/GenBank/DDBJ whole genome shotgun (WGS) entry which is preliminary data.</text>
</comment>
<feature type="transmembrane region" description="Helical" evidence="5">
    <location>
        <begin position="6"/>
        <end position="29"/>
    </location>
</feature>
<keyword evidence="2 5" id="KW-0812">Transmembrane</keyword>
<sequence>METNKVLSALCYFSIFFAGFLFPLFVYFLTDNPYVKKDAKAALLSHLLPVIAVPLVFAGLVMDMGGFASGAGLPVFTVIMIGLAILLSVVVVIWNVYKGIKVLL</sequence>
<keyword evidence="3 5" id="KW-1133">Transmembrane helix</keyword>
<evidence type="ECO:0008006" key="8">
    <source>
        <dbReference type="Google" id="ProtNLM"/>
    </source>
</evidence>
<comment type="subcellular location">
    <subcellularLocation>
        <location evidence="1">Membrane</location>
        <topology evidence="1">Multi-pass membrane protein</topology>
    </subcellularLocation>
</comment>
<proteinExistence type="predicted"/>
<evidence type="ECO:0000256" key="4">
    <source>
        <dbReference type="ARBA" id="ARBA00023136"/>
    </source>
</evidence>
<organism evidence="6 7">
    <name type="scientific">Rossellomorea vietnamensis</name>
    <dbReference type="NCBI Taxonomy" id="218284"/>
    <lineage>
        <taxon>Bacteria</taxon>
        <taxon>Bacillati</taxon>
        <taxon>Bacillota</taxon>
        <taxon>Bacilli</taxon>
        <taxon>Bacillales</taxon>
        <taxon>Bacillaceae</taxon>
        <taxon>Rossellomorea</taxon>
    </lineage>
</organism>
<feature type="transmembrane region" description="Helical" evidence="5">
    <location>
        <begin position="73"/>
        <end position="97"/>
    </location>
</feature>
<dbReference type="Pfam" id="PF09685">
    <property type="entry name" value="MamF_MmsF"/>
    <property type="match status" value="1"/>
</dbReference>
<evidence type="ECO:0000256" key="5">
    <source>
        <dbReference type="SAM" id="Phobius"/>
    </source>
</evidence>
<dbReference type="eggNOG" id="ENOG5032VBI">
    <property type="taxonomic scope" value="Bacteria"/>
</dbReference>
<feature type="transmembrane region" description="Helical" evidence="5">
    <location>
        <begin position="41"/>
        <end position="61"/>
    </location>
</feature>
<evidence type="ECO:0000256" key="3">
    <source>
        <dbReference type="ARBA" id="ARBA00022989"/>
    </source>
</evidence>
<protein>
    <recommendedName>
        <fullName evidence="8">DUF4870 domain-containing protein</fullName>
    </recommendedName>
</protein>
<evidence type="ECO:0000313" key="6">
    <source>
        <dbReference type="EMBL" id="KPL59483.1"/>
    </source>
</evidence>
<dbReference type="RefSeq" id="WP_060672548.1">
    <property type="nucleotide sequence ID" value="NZ_LIXZ01000007.1"/>
</dbReference>